<dbReference type="InterPro" id="IPR000383">
    <property type="entry name" value="Xaa-Pro-like_dom"/>
</dbReference>
<feature type="domain" description="Xaa-Pro dipeptidyl-peptidase-like" evidence="2">
    <location>
        <begin position="58"/>
        <end position="293"/>
    </location>
</feature>
<reference evidence="3" key="1">
    <citation type="submission" date="2020-02" db="EMBL/GenBank/DDBJ databases">
        <authorList>
            <person name="Meier V. D."/>
        </authorList>
    </citation>
    <scope>NUCLEOTIDE SEQUENCE</scope>
    <source>
        <strain evidence="3">AVDCRST_MAG47</strain>
    </source>
</reference>
<dbReference type="Pfam" id="PF02129">
    <property type="entry name" value="Peptidase_S15"/>
    <property type="match status" value="1"/>
</dbReference>
<dbReference type="SUPFAM" id="SSF53474">
    <property type="entry name" value="alpha/beta-Hydrolases"/>
    <property type="match status" value="1"/>
</dbReference>
<organism evidence="3">
    <name type="scientific">uncultured Nocardioidaceae bacterium</name>
    <dbReference type="NCBI Taxonomy" id="253824"/>
    <lineage>
        <taxon>Bacteria</taxon>
        <taxon>Bacillati</taxon>
        <taxon>Actinomycetota</taxon>
        <taxon>Actinomycetes</taxon>
        <taxon>Propionibacteriales</taxon>
        <taxon>Nocardioidaceae</taxon>
        <taxon>environmental samples</taxon>
    </lineage>
</organism>
<feature type="signal peptide" evidence="1">
    <location>
        <begin position="1"/>
        <end position="26"/>
    </location>
</feature>
<evidence type="ECO:0000313" key="3">
    <source>
        <dbReference type="EMBL" id="CAA9367908.1"/>
    </source>
</evidence>
<dbReference type="InterPro" id="IPR029058">
    <property type="entry name" value="AB_hydrolase_fold"/>
</dbReference>
<accession>A0A6J4MSZ8</accession>
<dbReference type="Gene3D" id="3.40.50.1820">
    <property type="entry name" value="alpha/beta hydrolase"/>
    <property type="match status" value="1"/>
</dbReference>
<keyword evidence="1" id="KW-0732">Signal</keyword>
<dbReference type="AlphaFoldDB" id="A0A6J4MSZ8"/>
<name>A0A6J4MSZ8_9ACTN</name>
<feature type="chain" id="PRO_5026851152" evidence="1">
    <location>
        <begin position="27"/>
        <end position="513"/>
    </location>
</feature>
<dbReference type="EMBL" id="CADCUK010000060">
    <property type="protein sequence ID" value="CAA9367908.1"/>
    <property type="molecule type" value="Genomic_DNA"/>
</dbReference>
<protein>
    <submittedName>
        <fullName evidence="3">ABC transporter</fullName>
    </submittedName>
</protein>
<evidence type="ECO:0000256" key="1">
    <source>
        <dbReference type="SAM" id="SignalP"/>
    </source>
</evidence>
<dbReference type="GO" id="GO:0016787">
    <property type="term" value="F:hydrolase activity"/>
    <property type="evidence" value="ECO:0007669"/>
    <property type="project" value="InterPro"/>
</dbReference>
<evidence type="ECO:0000259" key="2">
    <source>
        <dbReference type="Pfam" id="PF02129"/>
    </source>
</evidence>
<sequence length="513" mass="53926">MLRRTALAAGITTCLTAALTVTPFGAASNAATGPTVTNGCITSVPDPGSEEPVEICYSLFKPAGASAASPVPMLMHSHGWGGKRTTNPSGLSEYLDAGYGVLSFDQRGFGESGGQAYVENPRAEGRDVRRLIRLISKLGWVQQDGPRDPRMGAVGGSYGGGYQFLAAFEKLRTTGKPVLDALAPEITWNDLSRSLAPEDVVRTEWALALSAAAVPSDSLPHNIYKALVEGAATGTWPDGSTPGGENLNKFFKRNGPKWHVDHGRKLDIPVLFGQGTTDGLFNLQQGLTNWRTAITKSARQDSIFVGYNGGHVLPQVFPRGVNVTSDPCSEKLGGGSFRALSIRFFDEMLKGKDTGLNGYGKLHIATPDSTCSTVGSAAPDTAVDLGTVLSPSGAGAPLPYEVAKGPINIAGSSYLTAKMTALPGNRAFYGLAVGTSPADAHLVQNNVMPLNVRELADGTQEVRIELPAVAVDVPEGQNLYLLVSALSDTFVGMNGRVPGAIVLDQTKVHLPVR</sequence>
<gene>
    <name evidence="3" type="ORF">AVDCRST_MAG47-799</name>
</gene>
<proteinExistence type="predicted"/>